<feature type="transmembrane region" description="Helical" evidence="10">
    <location>
        <begin position="395"/>
        <end position="416"/>
    </location>
</feature>
<proteinExistence type="predicted"/>
<organism evidence="11 12">
    <name type="scientific">Longicatena caecimuris</name>
    <dbReference type="NCBI Taxonomy" id="1796635"/>
    <lineage>
        <taxon>Bacteria</taxon>
        <taxon>Bacillati</taxon>
        <taxon>Bacillota</taxon>
        <taxon>Erysipelotrichia</taxon>
        <taxon>Erysipelotrichales</taxon>
        <taxon>Erysipelotrichaceae</taxon>
        <taxon>Longicatena</taxon>
    </lineage>
</organism>
<feature type="transmembrane region" description="Helical" evidence="10">
    <location>
        <begin position="77"/>
        <end position="104"/>
    </location>
</feature>
<keyword evidence="4" id="KW-0633">Potassium transport</keyword>
<feature type="transmembrane region" description="Helical" evidence="10">
    <location>
        <begin position="362"/>
        <end position="383"/>
    </location>
</feature>
<evidence type="ECO:0000256" key="9">
    <source>
        <dbReference type="ARBA" id="ARBA00023136"/>
    </source>
</evidence>
<accession>A0A4R3TL40</accession>
<evidence type="ECO:0000313" key="12">
    <source>
        <dbReference type="Proteomes" id="UP000295773"/>
    </source>
</evidence>
<comment type="subcellular location">
    <subcellularLocation>
        <location evidence="1">Cell membrane</location>
        <topology evidence="1">Multi-pass membrane protein</topology>
    </subcellularLocation>
</comment>
<dbReference type="GO" id="GO:0015379">
    <property type="term" value="F:potassium:chloride symporter activity"/>
    <property type="evidence" value="ECO:0007669"/>
    <property type="project" value="InterPro"/>
</dbReference>
<dbReference type="PANTHER" id="PTHR32024:SF1">
    <property type="entry name" value="KTR SYSTEM POTASSIUM UPTAKE PROTEIN B"/>
    <property type="match status" value="1"/>
</dbReference>
<evidence type="ECO:0000256" key="5">
    <source>
        <dbReference type="ARBA" id="ARBA00022692"/>
    </source>
</evidence>
<feature type="transmembrane region" description="Helical" evidence="10">
    <location>
        <begin position="284"/>
        <end position="303"/>
    </location>
</feature>
<dbReference type="InterPro" id="IPR003445">
    <property type="entry name" value="Cat_transpt"/>
</dbReference>
<dbReference type="Pfam" id="PF02386">
    <property type="entry name" value="TrkH"/>
    <property type="match status" value="1"/>
</dbReference>
<dbReference type="PANTHER" id="PTHR32024">
    <property type="entry name" value="TRK SYSTEM POTASSIUM UPTAKE PROTEIN TRKG-RELATED"/>
    <property type="match status" value="1"/>
</dbReference>
<dbReference type="InterPro" id="IPR004772">
    <property type="entry name" value="TrkH"/>
</dbReference>
<reference evidence="11 12" key="1">
    <citation type="submission" date="2019-03" db="EMBL/GenBank/DDBJ databases">
        <title>Genomic Encyclopedia of Type Strains, Phase IV (KMG-IV): sequencing the most valuable type-strain genomes for metagenomic binning, comparative biology and taxonomic classification.</title>
        <authorList>
            <person name="Goeker M."/>
        </authorList>
    </citation>
    <scope>NUCLEOTIDE SEQUENCE [LARGE SCALE GENOMIC DNA]</scope>
    <source>
        <strain evidence="11 12">DSM 29481</strain>
    </source>
</reference>
<gene>
    <name evidence="11" type="ORF">EDD61_10577</name>
</gene>
<feature type="transmembrane region" description="Helical" evidence="10">
    <location>
        <begin position="196"/>
        <end position="218"/>
    </location>
</feature>
<evidence type="ECO:0000256" key="2">
    <source>
        <dbReference type="ARBA" id="ARBA00022448"/>
    </source>
</evidence>
<dbReference type="EMBL" id="SMBP01000005">
    <property type="protein sequence ID" value="TCU62269.1"/>
    <property type="molecule type" value="Genomic_DNA"/>
</dbReference>
<keyword evidence="3" id="KW-1003">Cell membrane</keyword>
<feature type="transmembrane region" description="Helical" evidence="10">
    <location>
        <begin position="310"/>
        <end position="342"/>
    </location>
</feature>
<dbReference type="NCBIfam" id="TIGR00933">
    <property type="entry name" value="2a38"/>
    <property type="match status" value="1"/>
</dbReference>
<feature type="transmembrane region" description="Helical" evidence="10">
    <location>
        <begin position="239"/>
        <end position="264"/>
    </location>
</feature>
<sequence>MTNFIHSLLNFKKMSPAQKIAASFLLVILCGALLLTLPISTKNGSFFHPLDALFTATSATCVTGLSTVTVADTFNTFGQIVILLLIQIGGLGLMTFMAVFVLIIRNRLSMNEKIVMREMLNQDHVVNMKKFLQDILYYTLFFESVGAILIAFRMIPRFGLLDGGFKAVFLSVSAFCNAGFDTLGSVSLQQYVHDPLMCFTIMGLIVLGGIGFAVWFDIRDKIKPLVKRQISFEKFKHSLSLHTKIVISVSLTLILVPGLLILLLEFANPHTLGDFNIFEKTMTAMFESIALRTAGFTTINYGGLRPATDLLMMVVMFIGGSPGGTAGGIKTTTIAVIVIYMLSALKGREKTVVLRRTIGNSIVIRAMGIFFINLVTLLTGIFLLNIVEGKPFISLAFEAVSAMATVGSSLGITATLGVGGKLIIILLMYVGRIGISTLILSLTRPKPGLDKSTKVSYPNGNIIVG</sequence>
<evidence type="ECO:0000313" key="11">
    <source>
        <dbReference type="EMBL" id="TCU62269.1"/>
    </source>
</evidence>
<keyword evidence="6" id="KW-0630">Potassium</keyword>
<keyword evidence="5 10" id="KW-0812">Transmembrane</keyword>
<feature type="transmembrane region" description="Helical" evidence="10">
    <location>
        <begin position="422"/>
        <end position="442"/>
    </location>
</feature>
<evidence type="ECO:0000256" key="8">
    <source>
        <dbReference type="ARBA" id="ARBA00023065"/>
    </source>
</evidence>
<name>A0A4R3TL40_9FIRM</name>
<keyword evidence="2" id="KW-0813">Transport</keyword>
<evidence type="ECO:0000256" key="6">
    <source>
        <dbReference type="ARBA" id="ARBA00022958"/>
    </source>
</evidence>
<keyword evidence="12" id="KW-1185">Reference proteome</keyword>
<keyword evidence="8" id="KW-0406">Ion transport</keyword>
<evidence type="ECO:0000256" key="7">
    <source>
        <dbReference type="ARBA" id="ARBA00022989"/>
    </source>
</evidence>
<evidence type="ECO:0000256" key="1">
    <source>
        <dbReference type="ARBA" id="ARBA00004651"/>
    </source>
</evidence>
<comment type="caution">
    <text evidence="11">The sequence shown here is derived from an EMBL/GenBank/DDBJ whole genome shotgun (WGS) entry which is preliminary data.</text>
</comment>
<feature type="transmembrane region" description="Helical" evidence="10">
    <location>
        <begin position="20"/>
        <end position="40"/>
    </location>
</feature>
<protein>
    <submittedName>
        <fullName evidence="11">Trk system potassium uptake protein TrkH</fullName>
    </submittedName>
</protein>
<keyword evidence="9 10" id="KW-0472">Membrane</keyword>
<evidence type="ECO:0000256" key="10">
    <source>
        <dbReference type="SAM" id="Phobius"/>
    </source>
</evidence>
<dbReference type="GO" id="GO:0005886">
    <property type="term" value="C:plasma membrane"/>
    <property type="evidence" value="ECO:0007669"/>
    <property type="project" value="UniProtKB-SubCell"/>
</dbReference>
<dbReference type="Proteomes" id="UP000295773">
    <property type="component" value="Unassembled WGS sequence"/>
</dbReference>
<feature type="transmembrane region" description="Helical" evidence="10">
    <location>
        <begin position="135"/>
        <end position="155"/>
    </location>
</feature>
<evidence type="ECO:0000256" key="3">
    <source>
        <dbReference type="ARBA" id="ARBA00022475"/>
    </source>
</evidence>
<dbReference type="RefSeq" id="WP_119983249.1">
    <property type="nucleotide sequence ID" value="NZ_JADPGE010000001.1"/>
</dbReference>
<keyword evidence="7 10" id="KW-1133">Transmembrane helix</keyword>
<evidence type="ECO:0000256" key="4">
    <source>
        <dbReference type="ARBA" id="ARBA00022538"/>
    </source>
</evidence>
<dbReference type="AlphaFoldDB" id="A0A4R3TL40"/>